<evidence type="ECO:0000313" key="1">
    <source>
        <dbReference type="EMBL" id="CAB1223038.1"/>
    </source>
</evidence>
<dbReference type="Gene3D" id="3.90.1140.10">
    <property type="entry name" value="Cyclic phosphodiesterase"/>
    <property type="match status" value="1"/>
</dbReference>
<accession>A0A811GHY2</accession>
<protein>
    <recommendedName>
        <fullName evidence="3">2'-5' RNA ligase family protein</fullName>
    </recommendedName>
</protein>
<dbReference type="SUPFAM" id="SSF55144">
    <property type="entry name" value="LigT-like"/>
    <property type="match status" value="1"/>
</dbReference>
<comment type="caution">
    <text evidence="1">The sequence shown here is derived from an EMBL/GenBank/DDBJ whole genome shotgun (WGS) entry which is preliminary data.</text>
</comment>
<dbReference type="AlphaFoldDB" id="A0A811GHY2"/>
<dbReference type="InterPro" id="IPR009097">
    <property type="entry name" value="Cyclic_Pdiesterase"/>
</dbReference>
<dbReference type="Proteomes" id="UP000489961">
    <property type="component" value="Unassembled WGS sequence"/>
</dbReference>
<name>A0A811GHY2_9GAMM</name>
<dbReference type="Pfam" id="PF13563">
    <property type="entry name" value="2_5_RNA_ligase2"/>
    <property type="match status" value="1"/>
</dbReference>
<gene>
    <name evidence="1" type="ORF">SFB21_3212</name>
</gene>
<organism evidence="1 2">
    <name type="scientific">Acinetobacter bouvetii</name>
    <dbReference type="NCBI Taxonomy" id="202951"/>
    <lineage>
        <taxon>Bacteria</taxon>
        <taxon>Pseudomonadati</taxon>
        <taxon>Pseudomonadota</taxon>
        <taxon>Gammaproteobacteria</taxon>
        <taxon>Moraxellales</taxon>
        <taxon>Moraxellaceae</taxon>
        <taxon>Acinetobacter</taxon>
    </lineage>
</organism>
<evidence type="ECO:0008006" key="3">
    <source>
        <dbReference type="Google" id="ProtNLM"/>
    </source>
</evidence>
<proteinExistence type="predicted"/>
<reference evidence="1 2" key="1">
    <citation type="submission" date="2020-02" db="EMBL/GenBank/DDBJ databases">
        <authorList>
            <person name="Chaudhuri R."/>
        </authorList>
    </citation>
    <scope>NUCLEOTIDE SEQUENCE [LARGE SCALE GENOMIC DNA]</scope>
    <source>
        <strain evidence="1">SFB21</strain>
    </source>
</reference>
<sequence length="203" mass="24106">MPVLPTLAQDYPEWHKGRTDFSLWYLEIRQPELLNYLEQLREYFSDLLFTPNTRQFHITLFICGFLTNHNPKWDDDFSHQQLQQQLKTLKPEQKSSFRLKTGAVNSFESALFIEIDDLDGNLAEIRQQLYRCSDEIAPLEYCPHITLGLYKHEFCSNIIFERMQNIPQQSFEFQVRHLTFGTYHAQMLQGPLTPYHQFLLGDV</sequence>
<evidence type="ECO:0000313" key="2">
    <source>
        <dbReference type="Proteomes" id="UP000489961"/>
    </source>
</evidence>
<dbReference type="EMBL" id="CADDTS010000051">
    <property type="protein sequence ID" value="CAB1223038.1"/>
    <property type="molecule type" value="Genomic_DNA"/>
</dbReference>